<protein>
    <recommendedName>
        <fullName evidence="13">Disease resistance R13L4/SHOC-2-like LRR domain-containing protein</fullName>
    </recommendedName>
</protein>
<keyword evidence="8" id="KW-0472">Membrane</keyword>
<evidence type="ECO:0000259" key="13">
    <source>
        <dbReference type="Pfam" id="PF23598"/>
    </source>
</evidence>
<evidence type="ECO:0000313" key="14">
    <source>
        <dbReference type="EMBL" id="GMI12218.1"/>
    </source>
</evidence>
<dbReference type="FunFam" id="3.80.10.10:FF:000041">
    <property type="entry name" value="LRR receptor-like serine/threonine-protein kinase ERECTA"/>
    <property type="match status" value="1"/>
</dbReference>
<feature type="compositionally biased region" description="Acidic residues" evidence="12">
    <location>
        <begin position="753"/>
        <end position="765"/>
    </location>
</feature>
<keyword evidence="5" id="KW-0812">Transmembrane</keyword>
<dbReference type="Gene3D" id="3.80.10.10">
    <property type="entry name" value="Ribonuclease Inhibitor"/>
    <property type="match status" value="1"/>
</dbReference>
<dbReference type="InterPro" id="IPR032675">
    <property type="entry name" value="LRR_dom_sf"/>
</dbReference>
<evidence type="ECO:0000256" key="3">
    <source>
        <dbReference type="ARBA" id="ARBA00022475"/>
    </source>
</evidence>
<evidence type="ECO:0000313" key="15">
    <source>
        <dbReference type="Proteomes" id="UP001165122"/>
    </source>
</evidence>
<sequence>MKRSASSTRSTSSKRSKLTTTITTYRTTATSREIHEHFILFILSLVSYNGAITGNTMSYLGNLSKLFNRTTHLHCTELNVPSSLFKMQQLVGSTEGSTVLSSTALNLWSTKEIYASTIIHKLFPTSKYSNLQNIILIPDWFDTDLSEQRVKFKLASSKTPSASQTSEGLNDKYGEDSESGYKKVDFFFLAAVLKRFPKLQNFDCTFDLEVADLFSTEFTNDETLQTLSKSVTSINLNKKMKWNQWGHFLGGVLDDFGFRYFLGGRLRDVFNNLQSLEIGFEVDRNKLLSLLVNFPHLKSLKLQLPRSDKFLPASVSNLRSEDQEAYKDNASRCISTCFKELFCLQKLEAINLNGPGGTLWELDRTADVLLPPLTLLSLFSPHNPNIVNLTINNLSQRRSIPSVIFTLMNLKVLNLSRNRLGLNEEKGGIEKYERVPREIGELKGLRVLDLADNCFGGKLPREIYFLEKLEVLKLEKNHLTGNLSSKISNLQNLQFLNLSRNSFYGKIPPQIGKCLNLTNLDLRMNTFSGTVPSHLGNCTKLKVLGIYSHKVYGGFGFPTITQSPNGALPHDYERCPLSTEVRAPVTWKKMAWDEHSRLMVFNEDTQVQAFLAFLRKDDELFKRLYSTLVGGNEEEEADEFWRGKFLGAEMDESYHPGADGNDSSDEEERWEATTFSPQELNGEGEFIDDTAYHVGASLFEPSRYAQSLKFKVPLSVSAPAVNINSTTFAAHLNKKWGPSSDHAFSNFPSSEPTSDDFEEDSDYDPTDFEKINVAAQRELGYAAISTKGEHAYRIPEYNSEDEKFIEDEEGGFDADVEDAGLVDFNLNDSDSDEDDDDGELGWEQIPPFGIF</sequence>
<keyword evidence="10" id="KW-0325">Glycoprotein</keyword>
<dbReference type="Proteomes" id="UP001165122">
    <property type="component" value="Unassembled WGS sequence"/>
</dbReference>
<keyword evidence="15" id="KW-1185">Reference proteome</keyword>
<evidence type="ECO:0000256" key="5">
    <source>
        <dbReference type="ARBA" id="ARBA00022692"/>
    </source>
</evidence>
<accession>A0A9W7FHN8</accession>
<evidence type="ECO:0000256" key="11">
    <source>
        <dbReference type="ARBA" id="ARBA00037847"/>
    </source>
</evidence>
<dbReference type="InterPro" id="IPR055414">
    <property type="entry name" value="LRR_R13L4/SHOC2-like"/>
</dbReference>
<dbReference type="PANTHER" id="PTHR27004:SF441">
    <property type="entry name" value="SERINE_THREONINE-PROTEIN KINASE BRI1"/>
    <property type="match status" value="1"/>
</dbReference>
<feature type="region of interest" description="Disordered" evidence="12">
    <location>
        <begin position="826"/>
        <end position="851"/>
    </location>
</feature>
<feature type="domain" description="Disease resistance R13L4/SHOC-2-like LRR" evidence="13">
    <location>
        <begin position="435"/>
        <end position="549"/>
    </location>
</feature>
<evidence type="ECO:0000256" key="6">
    <source>
        <dbReference type="ARBA" id="ARBA00022737"/>
    </source>
</evidence>
<reference evidence="15" key="1">
    <citation type="journal article" date="2023" name="Commun. Biol.">
        <title>Genome analysis of Parmales, the sister group of diatoms, reveals the evolutionary specialization of diatoms from phago-mixotrophs to photoautotrophs.</title>
        <authorList>
            <person name="Ban H."/>
            <person name="Sato S."/>
            <person name="Yoshikawa S."/>
            <person name="Yamada K."/>
            <person name="Nakamura Y."/>
            <person name="Ichinomiya M."/>
            <person name="Sato N."/>
            <person name="Blanc-Mathieu R."/>
            <person name="Endo H."/>
            <person name="Kuwata A."/>
            <person name="Ogata H."/>
        </authorList>
    </citation>
    <scope>NUCLEOTIDE SEQUENCE [LARGE SCALE GENOMIC DNA]</scope>
    <source>
        <strain evidence="15">NIES 3700</strain>
    </source>
</reference>
<dbReference type="Pfam" id="PF23598">
    <property type="entry name" value="LRR_14"/>
    <property type="match status" value="1"/>
</dbReference>
<dbReference type="GO" id="GO:0005886">
    <property type="term" value="C:plasma membrane"/>
    <property type="evidence" value="ECO:0007669"/>
    <property type="project" value="UniProtKB-SubCell"/>
</dbReference>
<feature type="region of interest" description="Disordered" evidence="12">
    <location>
        <begin position="743"/>
        <end position="765"/>
    </location>
</feature>
<comment type="caution">
    <text evidence="14">The sequence shown here is derived from an EMBL/GenBank/DDBJ whole genome shotgun (WGS) entry which is preliminary data.</text>
</comment>
<evidence type="ECO:0000256" key="7">
    <source>
        <dbReference type="ARBA" id="ARBA00022989"/>
    </source>
</evidence>
<evidence type="ECO:0000256" key="4">
    <source>
        <dbReference type="ARBA" id="ARBA00022614"/>
    </source>
</evidence>
<evidence type="ECO:0000256" key="2">
    <source>
        <dbReference type="ARBA" id="ARBA00004479"/>
    </source>
</evidence>
<dbReference type="GO" id="GO:0012505">
    <property type="term" value="C:endomembrane system"/>
    <property type="evidence" value="ECO:0007669"/>
    <property type="project" value="UniProtKB-SubCell"/>
</dbReference>
<proteinExistence type="predicted"/>
<keyword evidence="9" id="KW-0675">Receptor</keyword>
<dbReference type="PANTHER" id="PTHR27004">
    <property type="entry name" value="RECEPTOR-LIKE PROTEIN 12 ISOFORM X1"/>
    <property type="match status" value="1"/>
</dbReference>
<keyword evidence="3" id="KW-1003">Cell membrane</keyword>
<name>A0A9W7FHN8_9STRA</name>
<feature type="region of interest" description="Disordered" evidence="12">
    <location>
        <begin position="652"/>
        <end position="672"/>
    </location>
</feature>
<dbReference type="OrthoDB" id="39747at2759"/>
<feature type="compositionally biased region" description="Acidic residues" evidence="12">
    <location>
        <begin position="829"/>
        <end position="840"/>
    </location>
</feature>
<dbReference type="SUPFAM" id="SSF52058">
    <property type="entry name" value="L domain-like"/>
    <property type="match status" value="1"/>
</dbReference>
<feature type="compositionally biased region" description="Polar residues" evidence="12">
    <location>
        <begin position="743"/>
        <end position="752"/>
    </location>
</feature>
<keyword evidence="6" id="KW-0677">Repeat</keyword>
<organism evidence="14 15">
    <name type="scientific">Triparma laevis f. longispina</name>
    <dbReference type="NCBI Taxonomy" id="1714387"/>
    <lineage>
        <taxon>Eukaryota</taxon>
        <taxon>Sar</taxon>
        <taxon>Stramenopiles</taxon>
        <taxon>Ochrophyta</taxon>
        <taxon>Bolidophyceae</taxon>
        <taxon>Parmales</taxon>
        <taxon>Triparmaceae</taxon>
        <taxon>Triparma</taxon>
    </lineage>
</organism>
<keyword evidence="4" id="KW-0433">Leucine-rich repeat</keyword>
<gene>
    <name evidence="14" type="ORF">TrLO_g9795</name>
</gene>
<evidence type="ECO:0000256" key="10">
    <source>
        <dbReference type="ARBA" id="ARBA00023180"/>
    </source>
</evidence>
<dbReference type="EMBL" id="BRXW01000173">
    <property type="protein sequence ID" value="GMI12218.1"/>
    <property type="molecule type" value="Genomic_DNA"/>
</dbReference>
<comment type="subcellular location">
    <subcellularLocation>
        <location evidence="1">Cell membrane</location>
    </subcellularLocation>
    <subcellularLocation>
        <location evidence="11">Endomembrane system</location>
        <topology evidence="11">Single-pass membrane protein</topology>
    </subcellularLocation>
    <subcellularLocation>
        <location evidence="2">Membrane</location>
        <topology evidence="2">Single-pass type I membrane protein</topology>
    </subcellularLocation>
</comment>
<keyword evidence="7" id="KW-1133">Transmembrane helix</keyword>
<dbReference type="AlphaFoldDB" id="A0A9W7FHN8"/>
<evidence type="ECO:0000256" key="9">
    <source>
        <dbReference type="ARBA" id="ARBA00023170"/>
    </source>
</evidence>
<evidence type="ECO:0000256" key="12">
    <source>
        <dbReference type="SAM" id="MobiDB-lite"/>
    </source>
</evidence>
<evidence type="ECO:0000256" key="8">
    <source>
        <dbReference type="ARBA" id="ARBA00023136"/>
    </source>
</evidence>
<evidence type="ECO:0000256" key="1">
    <source>
        <dbReference type="ARBA" id="ARBA00004236"/>
    </source>
</evidence>